<protein>
    <submittedName>
        <fullName evidence="6">Transcriptional regulator</fullName>
    </submittedName>
</protein>
<sequence length="199" mass="23203">MEREPRTLREEQQRATRYKLIQAAFKCFTHKGFHDTTIAEIVKAAGTSRATFYLHFAGKSEALAASWAELEQSRMIEQWHKLDAMDPWTEAGIHGWMADMIDVWEDARNFAIASNQAVSSNIEMSQQWFRGISEYMEYVPNVLRRLAQDSDNPAYRFMMLCTQMDRSVFMYLTESFPGTRDEFVATLGEFWRDALVERS</sequence>
<dbReference type="PRINTS" id="PR00455">
    <property type="entry name" value="HTHTETR"/>
</dbReference>
<reference evidence="6 7" key="1">
    <citation type="submission" date="2016-04" db="EMBL/GenBank/DDBJ databases">
        <title>Deep-sea bacteria in the southern Pacific.</title>
        <authorList>
            <person name="Tang K."/>
        </authorList>
    </citation>
    <scope>NUCLEOTIDE SEQUENCE [LARGE SCALE GENOMIC DNA]</scope>
    <source>
        <strain evidence="6 7">JLT2014</strain>
        <plasmid evidence="7">ppaby1</plasmid>
    </source>
</reference>
<dbReference type="Gene3D" id="1.10.357.10">
    <property type="entry name" value="Tetracycline Repressor, domain 2"/>
    <property type="match status" value="1"/>
</dbReference>
<dbReference type="GO" id="GO:0000976">
    <property type="term" value="F:transcription cis-regulatory region binding"/>
    <property type="evidence" value="ECO:0007669"/>
    <property type="project" value="TreeGrafter"/>
</dbReference>
<dbReference type="InterPro" id="IPR001647">
    <property type="entry name" value="HTH_TetR"/>
</dbReference>
<dbReference type="Gene3D" id="1.10.10.60">
    <property type="entry name" value="Homeodomain-like"/>
    <property type="match status" value="1"/>
</dbReference>
<dbReference type="Pfam" id="PF00440">
    <property type="entry name" value="TetR_N"/>
    <property type="match status" value="1"/>
</dbReference>
<dbReference type="Proteomes" id="UP000187059">
    <property type="component" value="Plasmid pPABY1"/>
</dbReference>
<feature type="DNA-binding region" description="H-T-H motif" evidence="4">
    <location>
        <begin position="37"/>
        <end position="56"/>
    </location>
</feature>
<evidence type="ECO:0000313" key="6">
    <source>
        <dbReference type="EMBL" id="APZ50804.1"/>
    </source>
</evidence>
<dbReference type="GO" id="GO:0003700">
    <property type="term" value="F:DNA-binding transcription factor activity"/>
    <property type="evidence" value="ECO:0007669"/>
    <property type="project" value="TreeGrafter"/>
</dbReference>
<dbReference type="KEGG" id="paby:Ga0080574_TMP470"/>
<dbReference type="SUPFAM" id="SSF46689">
    <property type="entry name" value="Homeodomain-like"/>
    <property type="match status" value="1"/>
</dbReference>
<dbReference type="InterPro" id="IPR009057">
    <property type="entry name" value="Homeodomain-like_sf"/>
</dbReference>
<evidence type="ECO:0000313" key="7">
    <source>
        <dbReference type="Proteomes" id="UP000187059"/>
    </source>
</evidence>
<dbReference type="InterPro" id="IPR050109">
    <property type="entry name" value="HTH-type_TetR-like_transc_reg"/>
</dbReference>
<feature type="domain" description="HTH tetR-type" evidence="5">
    <location>
        <begin position="14"/>
        <end position="74"/>
    </location>
</feature>
<dbReference type="AlphaFoldDB" id="A0A1P8UN24"/>
<dbReference type="PROSITE" id="PS50977">
    <property type="entry name" value="HTH_TETR_2"/>
    <property type="match status" value="1"/>
</dbReference>
<name>A0A1P8UN24_9RHOB</name>
<keyword evidence="7" id="KW-1185">Reference proteome</keyword>
<evidence type="ECO:0000259" key="5">
    <source>
        <dbReference type="PROSITE" id="PS50977"/>
    </source>
</evidence>
<evidence type="ECO:0000256" key="1">
    <source>
        <dbReference type="ARBA" id="ARBA00023015"/>
    </source>
</evidence>
<organism evidence="6 7">
    <name type="scientific">Salipiger abyssi</name>
    <dbReference type="NCBI Taxonomy" id="1250539"/>
    <lineage>
        <taxon>Bacteria</taxon>
        <taxon>Pseudomonadati</taxon>
        <taxon>Pseudomonadota</taxon>
        <taxon>Alphaproteobacteria</taxon>
        <taxon>Rhodobacterales</taxon>
        <taxon>Roseobacteraceae</taxon>
        <taxon>Salipiger</taxon>
    </lineage>
</organism>
<keyword evidence="2 4" id="KW-0238">DNA-binding</keyword>
<keyword evidence="1" id="KW-0805">Transcription regulation</keyword>
<evidence type="ECO:0000256" key="4">
    <source>
        <dbReference type="PROSITE-ProRule" id="PRU00335"/>
    </source>
</evidence>
<proteinExistence type="predicted"/>
<keyword evidence="3" id="KW-0804">Transcription</keyword>
<dbReference type="PANTHER" id="PTHR30055:SF238">
    <property type="entry name" value="MYCOFACTOCIN BIOSYNTHESIS TRANSCRIPTIONAL REGULATOR MFTR-RELATED"/>
    <property type="match status" value="1"/>
</dbReference>
<dbReference type="PANTHER" id="PTHR30055">
    <property type="entry name" value="HTH-TYPE TRANSCRIPTIONAL REGULATOR RUTR"/>
    <property type="match status" value="1"/>
</dbReference>
<dbReference type="EMBL" id="CP015091">
    <property type="protein sequence ID" value="APZ50804.1"/>
    <property type="molecule type" value="Genomic_DNA"/>
</dbReference>
<evidence type="ECO:0000256" key="3">
    <source>
        <dbReference type="ARBA" id="ARBA00023163"/>
    </source>
</evidence>
<evidence type="ECO:0000256" key="2">
    <source>
        <dbReference type="ARBA" id="ARBA00023125"/>
    </source>
</evidence>
<geneLocation type="plasmid" evidence="7">
    <name>ppaby1</name>
</geneLocation>
<gene>
    <name evidence="6" type="ORF">Ga0080574_TMP470</name>
</gene>
<keyword evidence="6" id="KW-0614">Plasmid</keyword>
<accession>A0A1P8UN24</accession>